<comment type="caution">
    <text evidence="2">The sequence shown here is derived from an EMBL/GenBank/DDBJ whole genome shotgun (WGS) entry which is preliminary data.</text>
</comment>
<dbReference type="EMBL" id="BMKA01000003">
    <property type="protein sequence ID" value="GGA21395.1"/>
    <property type="molecule type" value="Genomic_DNA"/>
</dbReference>
<protein>
    <submittedName>
        <fullName evidence="2">Uncharacterized protein</fullName>
    </submittedName>
</protein>
<accession>A0A916QYH1</accession>
<evidence type="ECO:0000313" key="2">
    <source>
        <dbReference type="EMBL" id="GGA21395.1"/>
    </source>
</evidence>
<gene>
    <name evidence="2" type="ORF">GCM10011498_22610</name>
</gene>
<organism evidence="2 3">
    <name type="scientific">Neptunicoccus cionae</name>
    <dbReference type="NCBI Taxonomy" id="2035344"/>
    <lineage>
        <taxon>Bacteria</taxon>
        <taxon>Pseudomonadati</taxon>
        <taxon>Pseudomonadota</taxon>
        <taxon>Alphaproteobacteria</taxon>
        <taxon>Rhodobacterales</taxon>
        <taxon>Paracoccaceae</taxon>
        <taxon>Neptunicoccus</taxon>
    </lineage>
</organism>
<keyword evidence="3" id="KW-1185">Reference proteome</keyword>
<dbReference type="AlphaFoldDB" id="A0A916QYH1"/>
<feature type="chain" id="PRO_5037012305" evidence="1">
    <location>
        <begin position="36"/>
        <end position="153"/>
    </location>
</feature>
<feature type="signal peptide" evidence="1">
    <location>
        <begin position="1"/>
        <end position="35"/>
    </location>
</feature>
<proteinExistence type="predicted"/>
<evidence type="ECO:0000256" key="1">
    <source>
        <dbReference type="SAM" id="SignalP"/>
    </source>
</evidence>
<reference evidence="2" key="2">
    <citation type="submission" date="2020-09" db="EMBL/GenBank/DDBJ databases">
        <authorList>
            <person name="Sun Q."/>
            <person name="Zhou Y."/>
        </authorList>
    </citation>
    <scope>NUCLEOTIDE SEQUENCE</scope>
    <source>
        <strain evidence="2">CGMCC 1.15880</strain>
    </source>
</reference>
<name>A0A916QYH1_9RHOB</name>
<keyword evidence="1" id="KW-0732">Signal</keyword>
<sequence length="153" mass="17212">MPVSKPNNGLSRFPILKIAALMPLLALSLPQTAMAQGKFLTAAQIKPILTATKANWIAVREYGGQDLLYFTHLLSWRCGLTSIAYSLNDEETFKDWPIGHCDEDLPNPNVLADDQNIYTGFPPDTIKAVTIRITYDDETQDETRYERKSVRIP</sequence>
<evidence type="ECO:0000313" key="3">
    <source>
        <dbReference type="Proteomes" id="UP000628017"/>
    </source>
</evidence>
<reference evidence="2" key="1">
    <citation type="journal article" date="2014" name="Int. J. Syst. Evol. Microbiol.">
        <title>Complete genome sequence of Corynebacterium casei LMG S-19264T (=DSM 44701T), isolated from a smear-ripened cheese.</title>
        <authorList>
            <consortium name="US DOE Joint Genome Institute (JGI-PGF)"/>
            <person name="Walter F."/>
            <person name="Albersmeier A."/>
            <person name="Kalinowski J."/>
            <person name="Ruckert C."/>
        </authorList>
    </citation>
    <scope>NUCLEOTIDE SEQUENCE</scope>
    <source>
        <strain evidence="2">CGMCC 1.15880</strain>
    </source>
</reference>
<dbReference type="Proteomes" id="UP000628017">
    <property type="component" value="Unassembled WGS sequence"/>
</dbReference>